<organism evidence="2 3">
    <name type="scientific">Temnothorax longispinosus</name>
    <dbReference type="NCBI Taxonomy" id="300112"/>
    <lineage>
        <taxon>Eukaryota</taxon>
        <taxon>Metazoa</taxon>
        <taxon>Ecdysozoa</taxon>
        <taxon>Arthropoda</taxon>
        <taxon>Hexapoda</taxon>
        <taxon>Insecta</taxon>
        <taxon>Pterygota</taxon>
        <taxon>Neoptera</taxon>
        <taxon>Endopterygota</taxon>
        <taxon>Hymenoptera</taxon>
        <taxon>Apocrita</taxon>
        <taxon>Aculeata</taxon>
        <taxon>Formicoidea</taxon>
        <taxon>Formicidae</taxon>
        <taxon>Myrmicinae</taxon>
        <taxon>Temnothorax</taxon>
    </lineage>
</organism>
<keyword evidence="3" id="KW-1185">Reference proteome</keyword>
<accession>A0A4S2JBH4</accession>
<proteinExistence type="predicted"/>
<reference evidence="2 3" key="1">
    <citation type="journal article" date="2019" name="Philos. Trans. R. Soc. Lond., B, Biol. Sci.">
        <title>Ant behaviour and brain gene expression of defending hosts depend on the ecological success of the intruding social parasite.</title>
        <authorList>
            <person name="Kaur R."/>
            <person name="Stoldt M."/>
            <person name="Jongepier E."/>
            <person name="Feldmeyer B."/>
            <person name="Menzel F."/>
            <person name="Bornberg-Bauer E."/>
            <person name="Foitzik S."/>
        </authorList>
    </citation>
    <scope>NUCLEOTIDE SEQUENCE [LARGE SCALE GENOMIC DNA]</scope>
    <source>
        <tissue evidence="2">Whole body</tissue>
    </source>
</reference>
<evidence type="ECO:0000256" key="1">
    <source>
        <dbReference type="SAM" id="MobiDB-lite"/>
    </source>
</evidence>
<sequence>MRPTDDFISLCLAYPRLQTIYLLARRDLCRFGRFAACRIATSRSHDCAAPSSIPRLIAMPSGRRFPDDSDPMELMEQQLVRCGVPSVRIYEHLAMPSPLMVAAAAAATLGAQQPSAQQQQHHQPSAQQQQPHENAGHALPPWLSPASTALLYGRGAAGSPSPYSTAAHIPAAPDTPALPQLAIPASTDDTATAESSFLLPLSVIAEPTPTSELEPKLFQHVSISPGA</sequence>
<dbReference type="Proteomes" id="UP000310200">
    <property type="component" value="Unassembled WGS sequence"/>
</dbReference>
<name>A0A4S2JBH4_9HYME</name>
<evidence type="ECO:0000313" key="2">
    <source>
        <dbReference type="EMBL" id="TGZ32801.1"/>
    </source>
</evidence>
<dbReference type="AlphaFoldDB" id="A0A4S2JBH4"/>
<comment type="caution">
    <text evidence="2">The sequence shown here is derived from an EMBL/GenBank/DDBJ whole genome shotgun (WGS) entry which is preliminary data.</text>
</comment>
<gene>
    <name evidence="2" type="ORF">DBV15_00891</name>
</gene>
<feature type="compositionally biased region" description="Low complexity" evidence="1">
    <location>
        <begin position="111"/>
        <end position="132"/>
    </location>
</feature>
<dbReference type="STRING" id="300112.A0A4S2JBH4"/>
<feature type="region of interest" description="Disordered" evidence="1">
    <location>
        <begin position="111"/>
        <end position="140"/>
    </location>
</feature>
<dbReference type="EMBL" id="QBLH01003812">
    <property type="protein sequence ID" value="TGZ32801.1"/>
    <property type="molecule type" value="Genomic_DNA"/>
</dbReference>
<evidence type="ECO:0000313" key="3">
    <source>
        <dbReference type="Proteomes" id="UP000310200"/>
    </source>
</evidence>
<protein>
    <submittedName>
        <fullName evidence="2">T-box transcription factor TBX20</fullName>
    </submittedName>
</protein>